<reference evidence="2" key="1">
    <citation type="submission" date="2019-10" db="EMBL/GenBank/DDBJ databases">
        <authorList>
            <consortium name="DOE Joint Genome Institute"/>
            <person name="Kuo A."/>
            <person name="Miyauchi S."/>
            <person name="Kiss E."/>
            <person name="Drula E."/>
            <person name="Kohler A."/>
            <person name="Sanchez-Garcia M."/>
            <person name="Andreopoulos B."/>
            <person name="Barry K.W."/>
            <person name="Bonito G."/>
            <person name="Buee M."/>
            <person name="Carver A."/>
            <person name="Chen C."/>
            <person name="Cichocki N."/>
            <person name="Clum A."/>
            <person name="Culley D."/>
            <person name="Crous P.W."/>
            <person name="Fauchery L."/>
            <person name="Girlanda M."/>
            <person name="Hayes R."/>
            <person name="Keri Z."/>
            <person name="LaButti K."/>
            <person name="Lipzen A."/>
            <person name="Lombard V."/>
            <person name="Magnuson J."/>
            <person name="Maillard F."/>
            <person name="Morin E."/>
            <person name="Murat C."/>
            <person name="Nolan M."/>
            <person name="Ohm R."/>
            <person name="Pangilinan J."/>
            <person name="Pereira M."/>
            <person name="Perotto S."/>
            <person name="Peter M."/>
            <person name="Riley R."/>
            <person name="Sitrit Y."/>
            <person name="Stielow B."/>
            <person name="Szollosi G."/>
            <person name="Zifcakova L."/>
            <person name="Stursova M."/>
            <person name="Spatafora J.W."/>
            <person name="Tedersoo L."/>
            <person name="Vaario L.-M."/>
            <person name="Yamada A."/>
            <person name="Yan M."/>
            <person name="Wang P."/>
            <person name="Xu J."/>
            <person name="Bruns T."/>
            <person name="Baldrian P."/>
            <person name="Vilgalys R."/>
            <person name="Henrissat B."/>
            <person name="Grigoriev I.V."/>
            <person name="Hibbett D."/>
            <person name="Nagy L.G."/>
            <person name="Martin F.M."/>
        </authorList>
    </citation>
    <scope>NUCLEOTIDE SEQUENCE</scope>
    <source>
        <strain evidence="2">BED1</strain>
    </source>
</reference>
<dbReference type="Proteomes" id="UP001194468">
    <property type="component" value="Unassembled WGS sequence"/>
</dbReference>
<protein>
    <submittedName>
        <fullName evidence="2">Uncharacterized protein</fullName>
    </submittedName>
</protein>
<feature type="signal peptide" evidence="1">
    <location>
        <begin position="1"/>
        <end position="26"/>
    </location>
</feature>
<gene>
    <name evidence="2" type="ORF">L210DRAFT_2296052</name>
</gene>
<dbReference type="AlphaFoldDB" id="A0AAD4BRC8"/>
<reference evidence="2" key="2">
    <citation type="journal article" date="2020" name="Nat. Commun.">
        <title>Large-scale genome sequencing of mycorrhizal fungi provides insights into the early evolution of symbiotic traits.</title>
        <authorList>
            <person name="Miyauchi S."/>
            <person name="Kiss E."/>
            <person name="Kuo A."/>
            <person name="Drula E."/>
            <person name="Kohler A."/>
            <person name="Sanchez-Garcia M."/>
            <person name="Morin E."/>
            <person name="Andreopoulos B."/>
            <person name="Barry K.W."/>
            <person name="Bonito G."/>
            <person name="Buee M."/>
            <person name="Carver A."/>
            <person name="Chen C."/>
            <person name="Cichocki N."/>
            <person name="Clum A."/>
            <person name="Culley D."/>
            <person name="Crous P.W."/>
            <person name="Fauchery L."/>
            <person name="Girlanda M."/>
            <person name="Hayes R.D."/>
            <person name="Keri Z."/>
            <person name="LaButti K."/>
            <person name="Lipzen A."/>
            <person name="Lombard V."/>
            <person name="Magnuson J."/>
            <person name="Maillard F."/>
            <person name="Murat C."/>
            <person name="Nolan M."/>
            <person name="Ohm R.A."/>
            <person name="Pangilinan J."/>
            <person name="Pereira M.F."/>
            <person name="Perotto S."/>
            <person name="Peter M."/>
            <person name="Pfister S."/>
            <person name="Riley R."/>
            <person name="Sitrit Y."/>
            <person name="Stielow J.B."/>
            <person name="Szollosi G."/>
            <person name="Zifcakova L."/>
            <person name="Stursova M."/>
            <person name="Spatafora J.W."/>
            <person name="Tedersoo L."/>
            <person name="Vaario L.M."/>
            <person name="Yamada A."/>
            <person name="Yan M."/>
            <person name="Wang P."/>
            <person name="Xu J."/>
            <person name="Bruns T."/>
            <person name="Baldrian P."/>
            <person name="Vilgalys R."/>
            <person name="Dunand C."/>
            <person name="Henrissat B."/>
            <person name="Grigoriev I.V."/>
            <person name="Hibbett D."/>
            <person name="Nagy L.G."/>
            <person name="Martin F.M."/>
        </authorList>
    </citation>
    <scope>NUCLEOTIDE SEQUENCE</scope>
    <source>
        <strain evidence="2">BED1</strain>
    </source>
</reference>
<sequence>MHIAGDRFPALLVLVLALAGIRKTIGFVAVSTRGAVTRGDRCFPKRSLPCVLELSRGVTETERPLPYKEQAQAGKRDNVDLTRENCASTCGGVAGTGPNQVDCNQIIDALNTLNTATFTMQPYSVTSWVQASCTIKFIQSTEDTVTYTYDYLGAVAGYLSDTCNAANGHAEGRCIFDGREDAIWVGNTAVSNNQSP</sequence>
<evidence type="ECO:0000313" key="2">
    <source>
        <dbReference type="EMBL" id="KAF8437952.1"/>
    </source>
</evidence>
<name>A0AAD4BRC8_BOLED</name>
<organism evidence="2 3">
    <name type="scientific">Boletus edulis BED1</name>
    <dbReference type="NCBI Taxonomy" id="1328754"/>
    <lineage>
        <taxon>Eukaryota</taxon>
        <taxon>Fungi</taxon>
        <taxon>Dikarya</taxon>
        <taxon>Basidiomycota</taxon>
        <taxon>Agaricomycotina</taxon>
        <taxon>Agaricomycetes</taxon>
        <taxon>Agaricomycetidae</taxon>
        <taxon>Boletales</taxon>
        <taxon>Boletineae</taxon>
        <taxon>Boletaceae</taxon>
        <taxon>Boletoideae</taxon>
        <taxon>Boletus</taxon>
    </lineage>
</organism>
<keyword evidence="3" id="KW-1185">Reference proteome</keyword>
<keyword evidence="1" id="KW-0732">Signal</keyword>
<evidence type="ECO:0000313" key="3">
    <source>
        <dbReference type="Proteomes" id="UP001194468"/>
    </source>
</evidence>
<accession>A0AAD4BRC8</accession>
<evidence type="ECO:0000256" key="1">
    <source>
        <dbReference type="SAM" id="SignalP"/>
    </source>
</evidence>
<dbReference type="EMBL" id="WHUW01000017">
    <property type="protein sequence ID" value="KAF8437952.1"/>
    <property type="molecule type" value="Genomic_DNA"/>
</dbReference>
<proteinExistence type="predicted"/>
<feature type="chain" id="PRO_5042009287" evidence="1">
    <location>
        <begin position="27"/>
        <end position="196"/>
    </location>
</feature>
<comment type="caution">
    <text evidence="2">The sequence shown here is derived from an EMBL/GenBank/DDBJ whole genome shotgun (WGS) entry which is preliminary data.</text>
</comment>